<dbReference type="RefSeq" id="WP_012175929.1">
    <property type="nucleotide sequence ID" value="NC_009943.1"/>
</dbReference>
<evidence type="ECO:0000313" key="14">
    <source>
        <dbReference type="EMBL" id="ABW68317.1"/>
    </source>
</evidence>
<evidence type="ECO:0000256" key="3">
    <source>
        <dbReference type="ARBA" id="ARBA00008703"/>
    </source>
</evidence>
<dbReference type="SFLD" id="SFLDS00029">
    <property type="entry name" value="Radical_SAM"/>
    <property type="match status" value="1"/>
</dbReference>
<dbReference type="CDD" id="cd01335">
    <property type="entry name" value="Radical_SAM"/>
    <property type="match status" value="1"/>
</dbReference>
<dbReference type="SUPFAM" id="SSF102114">
    <property type="entry name" value="Radical SAM enzymes"/>
    <property type="match status" value="1"/>
</dbReference>
<keyword evidence="9 11" id="KW-0411">Iron-sulfur</keyword>
<feature type="domain" description="Radical SAM core" evidence="13">
    <location>
        <begin position="101"/>
        <end position="322"/>
    </location>
</feature>
<gene>
    <name evidence="14" type="ordered locus">Dole_2513</name>
</gene>
<evidence type="ECO:0000256" key="2">
    <source>
        <dbReference type="ARBA" id="ARBA00001966"/>
    </source>
</evidence>
<dbReference type="PANTHER" id="PTHR30538">
    <property type="entry name" value="LYSINE 2,3-AMINOMUTASE-RELATED"/>
    <property type="match status" value="1"/>
</dbReference>
<feature type="binding site" evidence="11">
    <location>
        <position position="119"/>
    </location>
    <ligand>
        <name>[4Fe-4S] cluster</name>
        <dbReference type="ChEBI" id="CHEBI:49883"/>
        <note>4Fe-4S-S-AdoMet</note>
    </ligand>
</feature>
<dbReference type="EC" id="5.4.3.2" evidence="14"/>
<dbReference type="Proteomes" id="UP000008561">
    <property type="component" value="Chromosome"/>
</dbReference>
<evidence type="ECO:0000256" key="9">
    <source>
        <dbReference type="ARBA" id="ARBA00023014"/>
    </source>
</evidence>
<dbReference type="GO" id="GO:0051539">
    <property type="term" value="F:4 iron, 4 sulfur cluster binding"/>
    <property type="evidence" value="ECO:0007669"/>
    <property type="project" value="UniProtKB-KW"/>
</dbReference>
<proteinExistence type="inferred from homology"/>
<comment type="cofactor">
    <cofactor evidence="1 12">
        <name>pyridoxal 5'-phosphate</name>
        <dbReference type="ChEBI" id="CHEBI:597326"/>
    </cofactor>
</comment>
<dbReference type="Gene3D" id="3.20.20.70">
    <property type="entry name" value="Aldolase class I"/>
    <property type="match status" value="1"/>
</dbReference>
<evidence type="ECO:0000256" key="12">
    <source>
        <dbReference type="PIRSR" id="PIRSR603739-50"/>
    </source>
</evidence>
<keyword evidence="4 11" id="KW-0004">4Fe-4S</keyword>
<dbReference type="GO" id="GO:0046872">
    <property type="term" value="F:metal ion binding"/>
    <property type="evidence" value="ECO:0007669"/>
    <property type="project" value="UniProtKB-KW"/>
</dbReference>
<evidence type="ECO:0000259" key="13">
    <source>
        <dbReference type="PROSITE" id="PS51918"/>
    </source>
</evidence>
<dbReference type="Pfam" id="PF04055">
    <property type="entry name" value="Radical_SAM"/>
    <property type="match status" value="1"/>
</dbReference>
<evidence type="ECO:0000313" key="15">
    <source>
        <dbReference type="Proteomes" id="UP000008561"/>
    </source>
</evidence>
<evidence type="ECO:0000256" key="4">
    <source>
        <dbReference type="ARBA" id="ARBA00022485"/>
    </source>
</evidence>
<accession>A8ZW83</accession>
<dbReference type="AlphaFoldDB" id="A8ZW83"/>
<dbReference type="KEGG" id="dol:Dole_2513"/>
<dbReference type="OrthoDB" id="9768064at2"/>
<dbReference type="HOGENOM" id="CLU_032161_0_1_7"/>
<reference evidence="14 15" key="1">
    <citation type="submission" date="2007-10" db="EMBL/GenBank/DDBJ databases">
        <title>Complete sequence of Desulfococcus oleovorans Hxd3.</title>
        <authorList>
            <consortium name="US DOE Joint Genome Institute"/>
            <person name="Copeland A."/>
            <person name="Lucas S."/>
            <person name="Lapidus A."/>
            <person name="Barry K."/>
            <person name="Glavina del Rio T."/>
            <person name="Dalin E."/>
            <person name="Tice H."/>
            <person name="Pitluck S."/>
            <person name="Kiss H."/>
            <person name="Brettin T."/>
            <person name="Bruce D."/>
            <person name="Detter J.C."/>
            <person name="Han C."/>
            <person name="Schmutz J."/>
            <person name="Larimer F."/>
            <person name="Land M."/>
            <person name="Hauser L."/>
            <person name="Kyrpides N."/>
            <person name="Kim E."/>
            <person name="Wawrik B."/>
            <person name="Richardson P."/>
        </authorList>
    </citation>
    <scope>NUCLEOTIDE SEQUENCE [LARGE SCALE GENOMIC DNA]</scope>
    <source>
        <strain evidence="15">DSM 6200 / JCM 39069 / Hxd3</strain>
    </source>
</reference>
<dbReference type="PANTHER" id="PTHR30538:SF1">
    <property type="entry name" value="L-LYSINE 2,3-AMINOMUTASE"/>
    <property type="match status" value="1"/>
</dbReference>
<keyword evidence="5" id="KW-0949">S-adenosyl-L-methionine</keyword>
<name>A8ZW83_DESOH</name>
<evidence type="ECO:0000256" key="8">
    <source>
        <dbReference type="ARBA" id="ARBA00023004"/>
    </source>
</evidence>
<evidence type="ECO:0000256" key="7">
    <source>
        <dbReference type="ARBA" id="ARBA00022898"/>
    </source>
</evidence>
<evidence type="ECO:0000256" key="5">
    <source>
        <dbReference type="ARBA" id="ARBA00022691"/>
    </source>
</evidence>
<evidence type="ECO:0000256" key="11">
    <source>
        <dbReference type="PIRSR" id="PIRSR004911-1"/>
    </source>
</evidence>
<protein>
    <submittedName>
        <fullName evidence="14">Lysine 2,3-aminomutase YodO family protein</fullName>
        <ecNumber evidence="14">5.4.3.2</ecNumber>
    </submittedName>
</protein>
<dbReference type="InterPro" id="IPR058240">
    <property type="entry name" value="rSAM_sf"/>
</dbReference>
<dbReference type="PIRSF" id="PIRSF004911">
    <property type="entry name" value="DUF160"/>
    <property type="match status" value="1"/>
</dbReference>
<dbReference type="InterPro" id="IPR013785">
    <property type="entry name" value="Aldolase_TIM"/>
</dbReference>
<comment type="cofactor">
    <cofactor evidence="2">
        <name>[4Fe-4S] cluster</name>
        <dbReference type="ChEBI" id="CHEBI:49883"/>
    </cofactor>
</comment>
<keyword evidence="15" id="KW-1185">Reference proteome</keyword>
<dbReference type="Pfam" id="PF12544">
    <property type="entry name" value="LAM_C"/>
    <property type="match status" value="1"/>
</dbReference>
<evidence type="ECO:0000256" key="6">
    <source>
        <dbReference type="ARBA" id="ARBA00022723"/>
    </source>
</evidence>
<dbReference type="EMBL" id="CP000859">
    <property type="protein sequence ID" value="ABW68317.1"/>
    <property type="molecule type" value="Genomic_DNA"/>
</dbReference>
<dbReference type="eggNOG" id="COG1509">
    <property type="taxonomic scope" value="Bacteria"/>
</dbReference>
<comment type="similarity">
    <text evidence="3">Belongs to the radical SAM superfamily. KamA family.</text>
</comment>
<dbReference type="NCBIfam" id="TIGR00238">
    <property type="entry name" value="KamA family radical SAM protein"/>
    <property type="match status" value="1"/>
</dbReference>
<dbReference type="InterPro" id="IPR003739">
    <property type="entry name" value="Lys_aminomutase/Glu_NH3_mut"/>
</dbReference>
<keyword evidence="6 11" id="KW-0479">Metal-binding</keyword>
<keyword evidence="10 14" id="KW-0413">Isomerase</keyword>
<dbReference type="PROSITE" id="PS51918">
    <property type="entry name" value="RADICAL_SAM"/>
    <property type="match status" value="1"/>
</dbReference>
<feature type="modified residue" description="N6-(pyridoxal phosphate)lysine" evidence="12">
    <location>
        <position position="327"/>
    </location>
</feature>
<keyword evidence="8" id="KW-0408">Iron</keyword>
<evidence type="ECO:0000256" key="1">
    <source>
        <dbReference type="ARBA" id="ARBA00001933"/>
    </source>
</evidence>
<evidence type="ECO:0000256" key="10">
    <source>
        <dbReference type="ARBA" id="ARBA00023235"/>
    </source>
</evidence>
<feature type="binding site" evidence="11">
    <location>
        <position position="115"/>
    </location>
    <ligand>
        <name>[4Fe-4S] cluster</name>
        <dbReference type="ChEBI" id="CHEBI:49883"/>
        <note>4Fe-4S-S-AdoMet</note>
    </ligand>
</feature>
<keyword evidence="7 12" id="KW-0663">Pyridoxal phosphate</keyword>
<feature type="binding site" evidence="11">
    <location>
        <position position="122"/>
    </location>
    <ligand>
        <name>[4Fe-4S] cluster</name>
        <dbReference type="ChEBI" id="CHEBI:49883"/>
        <note>4Fe-4S-S-AdoMet</note>
    </ligand>
</feature>
<sequence>MASKDPVIIHDPNQLAWQTIAGRAIADPKDLPDRLKAPPGAAAVCRAYPMSVNPYYLSLIQAPGDPLWRQVVPDARELSGTLTDDDPLTETAQSPVPGLIHRYPDRVVVLVSGRCPVVCRFCFRKRLAGRAAASLTDDQVDAAAAYVRAAPAVREVIFSGGDPLMLEDDKLCAALEKFAAIGHVETLRIHTRTPVALPQRITGDLVVLLKKFLPLYVNVHVNHPREITAPAEAACARLADAGIPLGSQTVLLAGINDDAITMEALMRALLRIRVRPYYLHHPDVVKGTGHFRPPINRGLSVMRSLVGRVPGMAVPRYVIDLPGGGGKVPLLPDYVVSSETGHLVVKNYQGKVFVYPEK</sequence>
<organism evidence="14 15">
    <name type="scientific">Desulfosudis oleivorans (strain DSM 6200 / JCM 39069 / Hxd3)</name>
    <name type="common">Desulfococcus oleovorans</name>
    <dbReference type="NCBI Taxonomy" id="96561"/>
    <lineage>
        <taxon>Bacteria</taxon>
        <taxon>Pseudomonadati</taxon>
        <taxon>Thermodesulfobacteriota</taxon>
        <taxon>Desulfobacteria</taxon>
        <taxon>Desulfobacterales</taxon>
        <taxon>Desulfosudaceae</taxon>
        <taxon>Desulfosudis</taxon>
    </lineage>
</organism>
<dbReference type="InterPro" id="IPR025895">
    <property type="entry name" value="LAM_C_dom"/>
</dbReference>
<dbReference type="GO" id="GO:0050066">
    <property type="term" value="F:L-lysine 2,3-aminomutase activity"/>
    <property type="evidence" value="ECO:0007669"/>
    <property type="project" value="UniProtKB-EC"/>
</dbReference>
<dbReference type="SFLD" id="SFLDG01070">
    <property type="entry name" value="PLP-dependent"/>
    <property type="match status" value="1"/>
</dbReference>
<dbReference type="STRING" id="96561.Dole_2513"/>
<dbReference type="InterPro" id="IPR007197">
    <property type="entry name" value="rSAM"/>
</dbReference>